<gene>
    <name evidence="1" type="ORF">NCTC9149_04954</name>
</gene>
<name>A0A7H4P7T4_9ENTR</name>
<proteinExistence type="predicted"/>
<dbReference type="Proteomes" id="UP000254571">
    <property type="component" value="Unassembled WGS sequence"/>
</dbReference>
<organism evidence="1 2">
    <name type="scientific">Klebsiella grimontii</name>
    <dbReference type="NCBI Taxonomy" id="2058152"/>
    <lineage>
        <taxon>Bacteria</taxon>
        <taxon>Pseudomonadati</taxon>
        <taxon>Pseudomonadota</taxon>
        <taxon>Gammaproteobacteria</taxon>
        <taxon>Enterobacterales</taxon>
        <taxon>Enterobacteriaceae</taxon>
        <taxon>Klebsiella/Raoultella group</taxon>
        <taxon>Klebsiella</taxon>
    </lineage>
</organism>
<evidence type="ECO:0000313" key="2">
    <source>
        <dbReference type="Proteomes" id="UP000254571"/>
    </source>
</evidence>
<evidence type="ECO:0000313" key="1">
    <source>
        <dbReference type="EMBL" id="STW08499.1"/>
    </source>
</evidence>
<comment type="caution">
    <text evidence="1">The sequence shown here is derived from an EMBL/GenBank/DDBJ whole genome shotgun (WGS) entry which is preliminary data.</text>
</comment>
<dbReference type="EMBL" id="UGMX01000002">
    <property type="protein sequence ID" value="STW08499.1"/>
    <property type="molecule type" value="Genomic_DNA"/>
</dbReference>
<dbReference type="AntiFam" id="ANF00190">
    <property type="entry name" value="Shadow ORF (opposite fur)"/>
</dbReference>
<protein>
    <submittedName>
        <fullName evidence="1">Uncharacterized protein</fullName>
    </submittedName>
</protein>
<dbReference type="AlphaFoldDB" id="A0A7H4P7T4"/>
<accession>A0A7H4P7T4</accession>
<reference evidence="1 2" key="1">
    <citation type="submission" date="2018-06" db="EMBL/GenBank/DDBJ databases">
        <authorList>
            <consortium name="Pathogen Informatics"/>
            <person name="Doyle S."/>
        </authorList>
    </citation>
    <scope>NUCLEOTIDE SEQUENCE [LARGE SCALE GENOMIC DNA]</scope>
    <source>
        <strain evidence="1 2">NCTC9149</strain>
    </source>
</reference>
<sequence>MMLLRQFKNGFTAFKIMTGDDTGVVELVQYAVDGGQANLFTHINQAFV</sequence>